<sequence length="110" mass="12284">MQGVDFNPSFVSINIITGTICSDTYHSPWQLFAIYGPPHYAEKSEFWDKLQRLCNNTKILFLLIGDFNGYMYDSEKVLSSTSGTSTTEMFLAMNQIGAIDLGAIANELTL</sequence>
<dbReference type="EMBL" id="JARAOO010000013">
    <property type="protein sequence ID" value="KAJ7947111.1"/>
    <property type="molecule type" value="Genomic_DNA"/>
</dbReference>
<dbReference type="SUPFAM" id="SSF56219">
    <property type="entry name" value="DNase I-like"/>
    <property type="match status" value="1"/>
</dbReference>
<dbReference type="Gene3D" id="3.60.10.10">
    <property type="entry name" value="Endonuclease/exonuclease/phosphatase"/>
    <property type="match status" value="1"/>
</dbReference>
<keyword evidence="1" id="KW-0378">Hydrolase</keyword>
<name>A0AAD7P9F6_QUISA</name>
<protein>
    <submittedName>
        <fullName evidence="1">Endonuclease/exonuclease/phosphatase</fullName>
    </submittedName>
</protein>
<dbReference type="KEGG" id="qsa:O6P43_031958"/>
<accession>A0AAD7P9F6</accession>
<keyword evidence="1" id="KW-0540">Nuclease</keyword>
<keyword evidence="2" id="KW-1185">Reference proteome</keyword>
<reference evidence="1" key="1">
    <citation type="journal article" date="2023" name="Science">
        <title>Elucidation of the pathway for biosynthesis of saponin adjuvants from the soapbark tree.</title>
        <authorList>
            <person name="Reed J."/>
            <person name="Orme A."/>
            <person name="El-Demerdash A."/>
            <person name="Owen C."/>
            <person name="Martin L.B.B."/>
            <person name="Misra R.C."/>
            <person name="Kikuchi S."/>
            <person name="Rejzek M."/>
            <person name="Martin A.C."/>
            <person name="Harkess A."/>
            <person name="Leebens-Mack J."/>
            <person name="Louveau T."/>
            <person name="Stephenson M.J."/>
            <person name="Osbourn A."/>
        </authorList>
    </citation>
    <scope>NUCLEOTIDE SEQUENCE</scope>
    <source>
        <strain evidence="1">S10</strain>
    </source>
</reference>
<dbReference type="AlphaFoldDB" id="A0AAD7P9F6"/>
<dbReference type="InterPro" id="IPR036691">
    <property type="entry name" value="Endo/exonu/phosph_ase_sf"/>
</dbReference>
<evidence type="ECO:0000313" key="2">
    <source>
        <dbReference type="Proteomes" id="UP001163823"/>
    </source>
</evidence>
<organism evidence="1 2">
    <name type="scientific">Quillaja saponaria</name>
    <name type="common">Soap bark tree</name>
    <dbReference type="NCBI Taxonomy" id="32244"/>
    <lineage>
        <taxon>Eukaryota</taxon>
        <taxon>Viridiplantae</taxon>
        <taxon>Streptophyta</taxon>
        <taxon>Embryophyta</taxon>
        <taxon>Tracheophyta</taxon>
        <taxon>Spermatophyta</taxon>
        <taxon>Magnoliopsida</taxon>
        <taxon>eudicotyledons</taxon>
        <taxon>Gunneridae</taxon>
        <taxon>Pentapetalae</taxon>
        <taxon>rosids</taxon>
        <taxon>fabids</taxon>
        <taxon>Fabales</taxon>
        <taxon>Quillajaceae</taxon>
        <taxon>Quillaja</taxon>
    </lineage>
</organism>
<proteinExistence type="predicted"/>
<gene>
    <name evidence="1" type="ORF">O6P43_031958</name>
</gene>
<keyword evidence="1" id="KW-0255">Endonuclease</keyword>
<dbReference type="GO" id="GO:0004519">
    <property type="term" value="F:endonuclease activity"/>
    <property type="evidence" value="ECO:0007669"/>
    <property type="project" value="UniProtKB-KW"/>
</dbReference>
<dbReference type="Proteomes" id="UP001163823">
    <property type="component" value="Chromosome 13"/>
</dbReference>
<comment type="caution">
    <text evidence="1">The sequence shown here is derived from an EMBL/GenBank/DDBJ whole genome shotgun (WGS) entry which is preliminary data.</text>
</comment>
<evidence type="ECO:0000313" key="1">
    <source>
        <dbReference type="EMBL" id="KAJ7947111.1"/>
    </source>
</evidence>